<keyword evidence="1" id="KW-0378">Hydrolase</keyword>
<dbReference type="GO" id="GO:0009395">
    <property type="term" value="P:phospholipid catabolic process"/>
    <property type="evidence" value="ECO:0007669"/>
    <property type="project" value="TreeGrafter"/>
</dbReference>
<dbReference type="Gene3D" id="3.40.720.10">
    <property type="entry name" value="Alkaline Phosphatase, subunit A"/>
    <property type="match status" value="2"/>
</dbReference>
<dbReference type="PANTHER" id="PTHR31956">
    <property type="entry name" value="NON-SPECIFIC PHOSPHOLIPASE C4-RELATED"/>
    <property type="match status" value="1"/>
</dbReference>
<sequence length="608" mass="70677">MEKIEHIVVLMLENKTFHNVFADFEGVAGSMRSKKARKEWINKDSLGNLYYPKKIKDPTFRFSKYLDNNAIVTMHQMENHNTGFVRVLDEAFRENHILPQQENKIELKTNKPTEKIKSKYLPQHDAHVGSTAVGQPLYYFAKGTLKCTHTLAAHYVICDHYYASAASATWSNRLIALSGTSKGIYETPMNITEVPFDRMLKQNQTTIFDLMLEKKVSFKVYYGDFPLSLLLESNWKPSILEHHRPMLEFYEACKVGKESEFPNFAWIEPTYGNDGNSNHPPENPENAEVLIGEIYNALRKNEALWNKTMFIVTSDEGGGLADELEPPLAWEHRESLHTYKRNRILSNLNQRNQCCIEQIPDVHACLQTWTEKLADFSHSACIDVCGFDVNQVYNRAPPKYCRHIFGLRVPTFIMSPWLMPKIESCTYDHTSILHTICKRWKLDPTRLGPRVPLATTFWHLFEDKDTDQPCLDLDTKKLEHIHAGFWYQYMPSWFPSTWCPWHSYKLHPPKCDNILLSSDEKQNQDEHKRTSKSERGPLNKFGLLEIPKHDRTCYSGQPANWSHFQMDMFRSVCWVAQGLGRLPETLKHPLLMLENSWSTATGWLKNVW</sequence>
<dbReference type="GO" id="GO:0042578">
    <property type="term" value="F:phosphoric ester hydrolase activity"/>
    <property type="evidence" value="ECO:0007669"/>
    <property type="project" value="UniProtKB-ARBA"/>
</dbReference>
<evidence type="ECO:0000256" key="1">
    <source>
        <dbReference type="ARBA" id="ARBA00022801"/>
    </source>
</evidence>
<reference evidence="2" key="1">
    <citation type="submission" date="2018-10" db="EMBL/GenBank/DDBJ databases">
        <title>Hidden diversity of soil giant viruses.</title>
        <authorList>
            <person name="Schulz F."/>
            <person name="Alteio L."/>
            <person name="Goudeau D."/>
            <person name="Ryan E.M."/>
            <person name="Malmstrom R.R."/>
            <person name="Blanchard J."/>
            <person name="Woyke T."/>
        </authorList>
    </citation>
    <scope>NUCLEOTIDE SEQUENCE</scope>
    <source>
        <strain evidence="2">SYV1</strain>
    </source>
</reference>
<organism evidence="2">
    <name type="scientific">Sylvanvirus sp</name>
    <dbReference type="NCBI Taxonomy" id="2487774"/>
    <lineage>
        <taxon>Viruses</taxon>
    </lineage>
</organism>
<protein>
    <submittedName>
        <fullName evidence="2">Phospholipase</fullName>
    </submittedName>
</protein>
<accession>A0A3G5AIW9</accession>
<dbReference type="EMBL" id="MK072531">
    <property type="protein sequence ID" value="AYV87106.1"/>
    <property type="molecule type" value="Genomic_DNA"/>
</dbReference>
<dbReference type="InterPro" id="IPR007312">
    <property type="entry name" value="Phosphoesterase"/>
</dbReference>
<evidence type="ECO:0000313" key="2">
    <source>
        <dbReference type="EMBL" id="AYV87106.1"/>
    </source>
</evidence>
<dbReference type="Pfam" id="PF04185">
    <property type="entry name" value="Phosphoesterase"/>
    <property type="match status" value="1"/>
</dbReference>
<dbReference type="InterPro" id="IPR017850">
    <property type="entry name" value="Alkaline_phosphatase_core_sf"/>
</dbReference>
<gene>
    <name evidence="2" type="ORF">Sylvanvirus25_8</name>
</gene>
<name>A0A3G5AIW9_9VIRU</name>
<dbReference type="PANTHER" id="PTHR31956:SF1">
    <property type="entry name" value="NON-SPECIFIC PHOSPHOLIPASE C1"/>
    <property type="match status" value="1"/>
</dbReference>
<proteinExistence type="predicted"/>
<dbReference type="SUPFAM" id="SSF53649">
    <property type="entry name" value="Alkaline phosphatase-like"/>
    <property type="match status" value="1"/>
</dbReference>